<dbReference type="Gene3D" id="3.40.50.1580">
    <property type="entry name" value="Nucleoside phosphorylase domain"/>
    <property type="match status" value="1"/>
</dbReference>
<dbReference type="Proteomes" id="UP000283090">
    <property type="component" value="Unassembled WGS sequence"/>
</dbReference>
<proteinExistence type="predicted"/>
<keyword evidence="2" id="KW-1185">Reference proteome</keyword>
<dbReference type="InterPro" id="IPR035994">
    <property type="entry name" value="Nucleoside_phosphorylase_sf"/>
</dbReference>
<organism evidence="1 2">
    <name type="scientific">Arthrobotrys flagrans</name>
    <name type="common">Nematode-trapping fungus</name>
    <name type="synonym">Trichothecium flagrans</name>
    <dbReference type="NCBI Taxonomy" id="97331"/>
    <lineage>
        <taxon>Eukaryota</taxon>
        <taxon>Fungi</taxon>
        <taxon>Dikarya</taxon>
        <taxon>Ascomycota</taxon>
        <taxon>Pezizomycotina</taxon>
        <taxon>Orbiliomycetes</taxon>
        <taxon>Orbiliales</taxon>
        <taxon>Orbiliaceae</taxon>
        <taxon>Arthrobotrys</taxon>
    </lineage>
</organism>
<evidence type="ECO:0000313" key="1">
    <source>
        <dbReference type="EMBL" id="RVD87249.1"/>
    </source>
</evidence>
<dbReference type="SUPFAM" id="SSF53167">
    <property type="entry name" value="Purine and uridine phosphorylases"/>
    <property type="match status" value="1"/>
</dbReference>
<dbReference type="PANTHER" id="PTHR46082:SF11">
    <property type="entry name" value="AAA+ ATPASE DOMAIN-CONTAINING PROTEIN-RELATED"/>
    <property type="match status" value="1"/>
</dbReference>
<reference evidence="1 2" key="1">
    <citation type="submission" date="2019-01" db="EMBL/GenBank/DDBJ databases">
        <title>Intercellular communication is required for trap formation in the nematode-trapping fungus Duddingtonia flagrans.</title>
        <authorList>
            <person name="Youssar L."/>
            <person name="Wernet V."/>
            <person name="Hensel N."/>
            <person name="Hildebrandt H.-G."/>
            <person name="Fischer R."/>
        </authorList>
    </citation>
    <scope>NUCLEOTIDE SEQUENCE [LARGE SCALE GENOMIC DNA]</scope>
    <source>
        <strain evidence="1 2">CBS H-5679</strain>
    </source>
</reference>
<dbReference type="PANTHER" id="PTHR46082">
    <property type="entry name" value="ATP/GTP-BINDING PROTEIN-RELATED"/>
    <property type="match status" value="1"/>
</dbReference>
<comment type="caution">
    <text evidence="1">The sequence shown here is derived from an EMBL/GenBank/DDBJ whole genome shotgun (WGS) entry which is preliminary data.</text>
</comment>
<dbReference type="InterPro" id="IPR053137">
    <property type="entry name" value="NLR-like"/>
</dbReference>
<name>A0A437A7T1_ARTFL</name>
<protein>
    <submittedName>
        <fullName evidence="1">Uncharacterized protein</fullName>
    </submittedName>
</protein>
<gene>
    <name evidence="1" type="ORF">DFL_001491</name>
</gene>
<evidence type="ECO:0000313" key="2">
    <source>
        <dbReference type="Proteomes" id="UP000283090"/>
    </source>
</evidence>
<dbReference type="VEuPathDB" id="FungiDB:DFL_001491"/>
<dbReference type="RefSeq" id="XP_067492793.1">
    <property type="nucleotide sequence ID" value="XM_067630117.1"/>
</dbReference>
<dbReference type="GO" id="GO:0003824">
    <property type="term" value="F:catalytic activity"/>
    <property type="evidence" value="ECO:0007669"/>
    <property type="project" value="InterPro"/>
</dbReference>
<dbReference type="GeneID" id="93583802"/>
<dbReference type="GO" id="GO:0009116">
    <property type="term" value="P:nucleoside metabolic process"/>
    <property type="evidence" value="ECO:0007669"/>
    <property type="project" value="InterPro"/>
</dbReference>
<dbReference type="EMBL" id="SAEB01000003">
    <property type="protein sequence ID" value="RVD87249.1"/>
    <property type="molecule type" value="Genomic_DNA"/>
</dbReference>
<accession>A0A437A7T1</accession>
<dbReference type="AlphaFoldDB" id="A0A437A7T1"/>
<sequence>MLDSQHDTPRDYNYDAQSPNRYIFGEINGLNIVITALPDGVYGNTSATRVAQDFHRDFPNLRLRFLVGIADGAPTERNDVRLGDVVVSTPSGTSPGVIKHDFVKSLGGGVFQQTGSLSKPPDGILRALPLVRRWPEEMLSAAVFQLLGNTFEQDNFKILRPPVGGDNIFRSDYHHKGKESKPCNPALLVDRQPRASWLEIKKVSGVPLDYIRWGHDDKDGYISTPPPRIHYGTIASGDSLVQDGEARKRVQEQTGALCFEMEAGGVMDVWPCLVVRGICVYSDSDKNKAWQGYAAGTAAAFTKFLLMSISHPRERIPPPKSLGSVCPDVFDPSAAKYVEVLLASPAADGGTSTSEYPQPDFIREKELLPLTNQVITVGGTKINQYGDSVINGRLSINGDQKFDAQEKMTFTSKEGRTFNGSQTFITKGSMQF</sequence>
<dbReference type="STRING" id="97331.A0A437A7T1"/>
<dbReference type="OrthoDB" id="1577640at2759"/>